<keyword evidence="4" id="KW-1185">Reference proteome</keyword>
<dbReference type="EMBL" id="JBHFNT010000075">
    <property type="protein sequence ID" value="MFB2834903.1"/>
    <property type="molecule type" value="Genomic_DNA"/>
</dbReference>
<keyword evidence="2" id="KW-0808">Transferase</keyword>
<evidence type="ECO:0000256" key="2">
    <source>
        <dbReference type="ARBA" id="ARBA00022679"/>
    </source>
</evidence>
<dbReference type="PANTHER" id="PTHR30160:SF7">
    <property type="entry name" value="ADP-HEPTOSE--LPS HEPTOSYLTRANSFERASE 2"/>
    <property type="match status" value="1"/>
</dbReference>
<proteinExistence type="predicted"/>
<dbReference type="Gene3D" id="3.40.50.2000">
    <property type="entry name" value="Glycogen Phosphorylase B"/>
    <property type="match status" value="2"/>
</dbReference>
<comment type="caution">
    <text evidence="3">The sequence shown here is derived from an EMBL/GenBank/DDBJ whole genome shotgun (WGS) entry which is preliminary data.</text>
</comment>
<dbReference type="Proteomes" id="UP001576780">
    <property type="component" value="Unassembled WGS sequence"/>
</dbReference>
<evidence type="ECO:0000313" key="3">
    <source>
        <dbReference type="EMBL" id="MFB2834903.1"/>
    </source>
</evidence>
<name>A0ABV4WJR7_9CYAN</name>
<dbReference type="RefSeq" id="WP_413277332.1">
    <property type="nucleotide sequence ID" value="NZ_JBHFNT010000075.1"/>
</dbReference>
<organism evidence="3 4">
    <name type="scientific">Floridaenema evergladense BLCC-F167</name>
    <dbReference type="NCBI Taxonomy" id="3153639"/>
    <lineage>
        <taxon>Bacteria</taxon>
        <taxon>Bacillati</taxon>
        <taxon>Cyanobacteriota</taxon>
        <taxon>Cyanophyceae</taxon>
        <taxon>Oscillatoriophycideae</taxon>
        <taxon>Aerosakkonematales</taxon>
        <taxon>Aerosakkonemataceae</taxon>
        <taxon>Floridanema</taxon>
        <taxon>Floridanema evergladense</taxon>
    </lineage>
</organism>
<protein>
    <submittedName>
        <fullName evidence="3">Glycosyltransferase family 9 protein</fullName>
    </submittedName>
</protein>
<reference evidence="3 4" key="1">
    <citation type="submission" date="2024-09" db="EMBL/GenBank/DDBJ databases">
        <title>Floridaenema gen nov. (Aerosakkonemataceae, Aerosakkonematales ord. nov., Cyanobacteria) from benthic tropical and subtropical fresh waters, with the description of four new species.</title>
        <authorList>
            <person name="Moretto J.A."/>
            <person name="Berthold D.E."/>
            <person name="Lefler F.W."/>
            <person name="Huang I.-S."/>
            <person name="Laughinghouse H. IV."/>
        </authorList>
    </citation>
    <scope>NUCLEOTIDE SEQUENCE [LARGE SCALE GENOMIC DNA]</scope>
    <source>
        <strain evidence="3 4">BLCC-F167</strain>
    </source>
</reference>
<evidence type="ECO:0000256" key="1">
    <source>
        <dbReference type="ARBA" id="ARBA00022676"/>
    </source>
</evidence>
<dbReference type="SUPFAM" id="SSF53756">
    <property type="entry name" value="UDP-Glycosyltransferase/glycogen phosphorylase"/>
    <property type="match status" value="1"/>
</dbReference>
<accession>A0ABV4WJR7</accession>
<dbReference type="InterPro" id="IPR002201">
    <property type="entry name" value="Glyco_trans_9"/>
</dbReference>
<sequence length="358" mass="39800">MLPIEWQNVQRILVVRLDNIGDVVMLSPALRTLRSHLPNASITLMASPAGSQVAPLLPWVDRAIVQRVVWQDASWVMPLDPAREESLIAKIKAEIFDVALIFTSFSQSPYPPAYICYLAGIPLRIGQSKEFGGSVLSQWVKSLPDDFHQVDRNLFLLESVGFKAEGRHLELSLTEEMQRDGDRLLFNVGIAPNQPFIILAPGASCAARRYDIERFATVASMLAAETKLKVVVVGSDRETELFKPILNQKNVVSLVGKTSIPELAAIVKRSSLVIANNSGTMHIAEAFSKPIIVLYSGTELESQWQPRNAPKKLLRRSTECSPCYGFQCPYQMECLDISPDEVVREAVKLLEESLLINC</sequence>
<dbReference type="CDD" id="cd03789">
    <property type="entry name" value="GT9_LPS_heptosyltransferase"/>
    <property type="match status" value="1"/>
</dbReference>
<evidence type="ECO:0000313" key="4">
    <source>
        <dbReference type="Proteomes" id="UP001576780"/>
    </source>
</evidence>
<gene>
    <name evidence="3" type="ORF">ACE1CA_10260</name>
</gene>
<dbReference type="Pfam" id="PF01075">
    <property type="entry name" value="Glyco_transf_9"/>
    <property type="match status" value="1"/>
</dbReference>
<dbReference type="InterPro" id="IPR051199">
    <property type="entry name" value="LPS_LOS_Heptosyltrfase"/>
</dbReference>
<dbReference type="PANTHER" id="PTHR30160">
    <property type="entry name" value="TETRAACYLDISACCHARIDE 4'-KINASE-RELATED"/>
    <property type="match status" value="1"/>
</dbReference>
<keyword evidence="1" id="KW-0328">Glycosyltransferase</keyword>